<dbReference type="OrthoDB" id="5989505at2759"/>
<keyword evidence="3" id="KW-1185">Reference proteome</keyword>
<dbReference type="HOGENOM" id="CLU_072674_0_0_1"/>
<reference evidence="1 3" key="2">
    <citation type="journal article" date="2013" name="Nature">
        <title>Insights into bilaterian evolution from three spiralian genomes.</title>
        <authorList>
            <person name="Simakov O."/>
            <person name="Marletaz F."/>
            <person name="Cho S.J."/>
            <person name="Edsinger-Gonzales E."/>
            <person name="Havlak P."/>
            <person name="Hellsten U."/>
            <person name="Kuo D.H."/>
            <person name="Larsson T."/>
            <person name="Lv J."/>
            <person name="Arendt D."/>
            <person name="Savage R."/>
            <person name="Osoegawa K."/>
            <person name="de Jong P."/>
            <person name="Grimwood J."/>
            <person name="Chapman J.A."/>
            <person name="Shapiro H."/>
            <person name="Aerts A."/>
            <person name="Otillar R.P."/>
            <person name="Terry A.Y."/>
            <person name="Boore J.L."/>
            <person name="Grigoriev I.V."/>
            <person name="Lindberg D.R."/>
            <person name="Seaver E.C."/>
            <person name="Weisblat D.A."/>
            <person name="Putnam N.H."/>
            <person name="Rokhsar D.S."/>
        </authorList>
    </citation>
    <scope>NUCLEOTIDE SEQUENCE</scope>
    <source>
        <strain evidence="1 3">I ESC-2004</strain>
    </source>
</reference>
<sequence length="331" mass="38054">MFNRYKRGDGIRGERQRVNISNIPTTINENEILRIKFPNLGENDLIIPGTSRLAFNLTLSGTDENRTIVQNIGRALISRIGIRIAGNEIFTLDNSDVFHCYSDCWLPKNERANLQYRGIDTSEGANVTKIRLNAGDKDETKVSDKNVAKALSNRFYIPLDFEILDTDYPYHQHAFRDVLEYELTISKFGDVIKTSNSDAKFTIDNITLEFEKITNEEEAKMVRRAYNAGCSINYDRIYRHKTVNINKKDSILNIDMNFAVKSLKGILLLFKETETDFAKDSEKFYNPKIKKVDVTINVNMKSSANLPYMYRSHKMCGIVRLVMFGVQKLED</sequence>
<accession>R7U7B1</accession>
<dbReference type="Proteomes" id="UP000014760">
    <property type="component" value="Unassembled WGS sequence"/>
</dbReference>
<protein>
    <submittedName>
        <fullName evidence="1 2">Uncharacterized protein</fullName>
    </submittedName>
</protein>
<dbReference type="EMBL" id="AMQN01010010">
    <property type="status" value="NOT_ANNOTATED_CDS"/>
    <property type="molecule type" value="Genomic_DNA"/>
</dbReference>
<organism evidence="1">
    <name type="scientific">Capitella teleta</name>
    <name type="common">Polychaete worm</name>
    <dbReference type="NCBI Taxonomy" id="283909"/>
    <lineage>
        <taxon>Eukaryota</taxon>
        <taxon>Metazoa</taxon>
        <taxon>Spiralia</taxon>
        <taxon>Lophotrochozoa</taxon>
        <taxon>Annelida</taxon>
        <taxon>Polychaeta</taxon>
        <taxon>Sedentaria</taxon>
        <taxon>Scolecida</taxon>
        <taxon>Capitellidae</taxon>
        <taxon>Capitella</taxon>
    </lineage>
</organism>
<evidence type="ECO:0000313" key="2">
    <source>
        <dbReference type="EnsemblMetazoa" id="CapteP197639"/>
    </source>
</evidence>
<reference evidence="3" key="1">
    <citation type="submission" date="2012-12" db="EMBL/GenBank/DDBJ databases">
        <authorList>
            <person name="Hellsten U."/>
            <person name="Grimwood J."/>
            <person name="Chapman J.A."/>
            <person name="Shapiro H."/>
            <person name="Aerts A."/>
            <person name="Otillar R.P."/>
            <person name="Terry A.Y."/>
            <person name="Boore J.L."/>
            <person name="Simakov O."/>
            <person name="Marletaz F."/>
            <person name="Cho S.-J."/>
            <person name="Edsinger-Gonzales E."/>
            <person name="Havlak P."/>
            <person name="Kuo D.-H."/>
            <person name="Larsson T."/>
            <person name="Lv J."/>
            <person name="Arendt D."/>
            <person name="Savage R."/>
            <person name="Osoegawa K."/>
            <person name="de Jong P."/>
            <person name="Lindberg D.R."/>
            <person name="Seaver E.C."/>
            <person name="Weisblat D.A."/>
            <person name="Putnam N.H."/>
            <person name="Grigoriev I.V."/>
            <person name="Rokhsar D.S."/>
        </authorList>
    </citation>
    <scope>NUCLEOTIDE SEQUENCE</scope>
    <source>
        <strain evidence="3">I ESC-2004</strain>
    </source>
</reference>
<evidence type="ECO:0000313" key="3">
    <source>
        <dbReference type="Proteomes" id="UP000014760"/>
    </source>
</evidence>
<dbReference type="EnsemblMetazoa" id="CapteT197639">
    <property type="protein sequence ID" value="CapteP197639"/>
    <property type="gene ID" value="CapteG197639"/>
</dbReference>
<name>R7U7B1_CAPTE</name>
<proteinExistence type="predicted"/>
<dbReference type="AlphaFoldDB" id="R7U7B1"/>
<dbReference type="EMBL" id="KB306788">
    <property type="protein sequence ID" value="ELT99561.1"/>
    <property type="molecule type" value="Genomic_DNA"/>
</dbReference>
<evidence type="ECO:0000313" key="1">
    <source>
        <dbReference type="EMBL" id="ELT99561.1"/>
    </source>
</evidence>
<reference evidence="2" key="3">
    <citation type="submission" date="2015-06" db="UniProtKB">
        <authorList>
            <consortium name="EnsemblMetazoa"/>
        </authorList>
    </citation>
    <scope>IDENTIFICATION</scope>
</reference>
<gene>
    <name evidence="1" type="ORF">CAPTEDRAFT_197639</name>
</gene>
<dbReference type="EMBL" id="AMQN01010011">
    <property type="status" value="NOT_ANNOTATED_CDS"/>
    <property type="molecule type" value="Genomic_DNA"/>
</dbReference>